<evidence type="ECO:0000313" key="2">
    <source>
        <dbReference type="Proteomes" id="UP000594014"/>
    </source>
</evidence>
<dbReference type="EMBL" id="CP042469">
    <property type="protein sequence ID" value="QOX62205.1"/>
    <property type="molecule type" value="Genomic_DNA"/>
</dbReference>
<keyword evidence="2" id="KW-1185">Reference proteome</keyword>
<gene>
    <name evidence="1" type="ORF">FRZ06_01975</name>
</gene>
<organism evidence="1 2">
    <name type="scientific">Anoxybacterium hadale</name>
    <dbReference type="NCBI Taxonomy" id="3408580"/>
    <lineage>
        <taxon>Bacteria</taxon>
        <taxon>Bacillati</taxon>
        <taxon>Bacillota</taxon>
        <taxon>Clostridia</taxon>
        <taxon>Peptostreptococcales</taxon>
        <taxon>Anaerovoracaceae</taxon>
        <taxon>Anoxybacterium</taxon>
    </lineage>
</organism>
<name>A0ACD1A731_9FIRM</name>
<accession>A0ACD1A731</accession>
<protein>
    <submittedName>
        <fullName evidence="1">Transcription antiterminator</fullName>
    </submittedName>
</protein>
<sequence>MELNGRMVNVLNVMIDSFENAWDTVSVSDLLSVLKITKRNFYYNFDKIGKWLKENNLGTVSLNEGSCIMEFPRLEELKKMLESSTVDYFMSAEERHALEVLYITLSSEIITIDYFQQMFDVSKNTILADIRKQKDNLREFQLDIKYSAKRGYYIEGEEFSIRKFLGNQVYRLEHIQSKKELYTLLDHELCEMTGERLDFRKKIREAIRIYEMEIETDLVQSYVEHEMVMIYIAYRRCMMGRHFAADDQEKKTLEKLPEFRGVQKIVSYLNDSCGLLLCTEEAYYITILLLGVKNFDFNSIIEENGYISRVTKQFISNVEKNANITIKDREPFFTRLASHIGPMYYRVKYDIKIENPLLDDIRSMYRKAFEITRNSICEADGELGGLIDDREMAYLAMYIGGELHQVGRDNQEDIIHASNVLIVCGAGVAASVLIKSQLIELIGDRFGFVLCSAGKLKDKVLEEYSLIVSTIRLDELPERTVYVGAVLSDQDKRKIISELNKSNINSVHEFTLGDLMKIIQQGSRGSLSAGELEEINYELCRFFHNG</sequence>
<evidence type="ECO:0000313" key="1">
    <source>
        <dbReference type="EMBL" id="QOX62205.1"/>
    </source>
</evidence>
<reference evidence="1" key="1">
    <citation type="submission" date="2019-08" db="EMBL/GenBank/DDBJ databases">
        <title>Genome sequence of Clostridiales bacterium MT110.</title>
        <authorList>
            <person name="Cao J."/>
        </authorList>
    </citation>
    <scope>NUCLEOTIDE SEQUENCE</scope>
    <source>
        <strain evidence="1">MT110</strain>
    </source>
</reference>
<proteinExistence type="predicted"/>
<dbReference type="Proteomes" id="UP000594014">
    <property type="component" value="Chromosome"/>
</dbReference>